<gene>
    <name evidence="2" type="ORF">ACFO0C_33050</name>
</gene>
<dbReference type="SUPFAM" id="SSF54001">
    <property type="entry name" value="Cysteine proteinases"/>
    <property type="match status" value="1"/>
</dbReference>
<evidence type="ECO:0000313" key="3">
    <source>
        <dbReference type="Proteomes" id="UP001595867"/>
    </source>
</evidence>
<dbReference type="InterPro" id="IPR001447">
    <property type="entry name" value="Arylamine_N-AcTrfase"/>
</dbReference>
<dbReference type="Pfam" id="PF00797">
    <property type="entry name" value="Acetyltransf_2"/>
    <property type="match status" value="1"/>
</dbReference>
<organism evidence="2 3">
    <name type="scientific">Actinoplanes subglobosus</name>
    <dbReference type="NCBI Taxonomy" id="1547892"/>
    <lineage>
        <taxon>Bacteria</taxon>
        <taxon>Bacillati</taxon>
        <taxon>Actinomycetota</taxon>
        <taxon>Actinomycetes</taxon>
        <taxon>Micromonosporales</taxon>
        <taxon>Micromonosporaceae</taxon>
        <taxon>Actinoplanes</taxon>
    </lineage>
</organism>
<dbReference type="Proteomes" id="UP001595867">
    <property type="component" value="Unassembled WGS sequence"/>
</dbReference>
<keyword evidence="3" id="KW-1185">Reference proteome</keyword>
<reference evidence="3" key="1">
    <citation type="journal article" date="2019" name="Int. J. Syst. Evol. Microbiol.">
        <title>The Global Catalogue of Microorganisms (GCM) 10K type strain sequencing project: providing services to taxonomists for standard genome sequencing and annotation.</title>
        <authorList>
            <consortium name="The Broad Institute Genomics Platform"/>
            <consortium name="The Broad Institute Genome Sequencing Center for Infectious Disease"/>
            <person name="Wu L."/>
            <person name="Ma J."/>
        </authorList>
    </citation>
    <scope>NUCLEOTIDE SEQUENCE [LARGE SCALE GENOMIC DNA]</scope>
    <source>
        <strain evidence="3">TBRC 5832</strain>
    </source>
</reference>
<dbReference type="RefSeq" id="WP_378070668.1">
    <property type="nucleotide sequence ID" value="NZ_JBHSBL010000021.1"/>
</dbReference>
<accession>A0ABV8J5A1</accession>
<dbReference type="Gene3D" id="2.40.128.150">
    <property type="entry name" value="Cysteine proteinases"/>
    <property type="match status" value="1"/>
</dbReference>
<comment type="similarity">
    <text evidence="1">Belongs to the arylamine N-acetyltransferase family.</text>
</comment>
<name>A0ABV8J5A1_9ACTN</name>
<evidence type="ECO:0000256" key="1">
    <source>
        <dbReference type="ARBA" id="ARBA00006547"/>
    </source>
</evidence>
<proteinExistence type="inferred from homology"/>
<dbReference type="PANTHER" id="PTHR11786">
    <property type="entry name" value="N-HYDROXYARYLAMINE O-ACETYLTRANSFERASE"/>
    <property type="match status" value="1"/>
</dbReference>
<protein>
    <submittedName>
        <fullName evidence="2">Arylamine N-acetyltransferase</fullName>
    </submittedName>
</protein>
<dbReference type="EMBL" id="JBHSBL010000021">
    <property type="protein sequence ID" value="MFC4069778.1"/>
    <property type="molecule type" value="Genomic_DNA"/>
</dbReference>
<dbReference type="Gene3D" id="3.30.2140.10">
    <property type="entry name" value="Arylamine N-acetyltransferase"/>
    <property type="match status" value="1"/>
</dbReference>
<dbReference type="InterPro" id="IPR038765">
    <property type="entry name" value="Papain-like_cys_pep_sf"/>
</dbReference>
<sequence length="293" mass="31698">MPDTIDVTGYLDRLGLPELAGHEPSVPALRALHRAHAERVPYECLEIHLDRPTTVCPAESARRIVAGRGGYCFHLNGAFSALLRALGYRVTRHVGGVQGNADPAAGATGNHLVLTVSGLSSAESPGGDWLVDLGMGDGLHGPLPLVEGTHTDGPFRYGLRASEAEPGGWRFDHDPRGSFLGMDFRAGPARMSEFQEKHVELSTSPESGFVRVATAARRDSTGADVLRGLTLTRIGADPSRSVLADEVTYFNALADIFGIVLPEPDRALLWPRVFAAHQRWEREQPDLPTRMDL</sequence>
<comment type="caution">
    <text evidence="2">The sequence shown here is derived from an EMBL/GenBank/DDBJ whole genome shotgun (WGS) entry which is preliminary data.</text>
</comment>
<evidence type="ECO:0000313" key="2">
    <source>
        <dbReference type="EMBL" id="MFC4069778.1"/>
    </source>
</evidence>
<dbReference type="PANTHER" id="PTHR11786:SF0">
    <property type="entry name" value="ARYLAMINE N-ACETYLTRANSFERASE 4-RELATED"/>
    <property type="match status" value="1"/>
</dbReference>